<organism evidence="1 2">
    <name type="scientific">Gordonia phage Jumbo</name>
    <dbReference type="NCBI Taxonomy" id="1887650"/>
    <lineage>
        <taxon>Viruses</taxon>
        <taxon>Duplodnaviria</taxon>
        <taxon>Heunggongvirae</taxon>
        <taxon>Uroviricota</taxon>
        <taxon>Caudoviricetes</taxon>
        <taxon>Gorjumvirus</taxon>
        <taxon>Gorjumvirus jumbo</taxon>
    </lineage>
</organism>
<dbReference type="KEGG" id="vg:29067910"/>
<reference evidence="2" key="1">
    <citation type="submission" date="2016-07" db="EMBL/GenBank/DDBJ databases">
        <authorList>
            <person name="Florea S."/>
            <person name="Webb J.S."/>
            <person name="Jaromczyk J."/>
            <person name="Schardl C.L."/>
        </authorList>
    </citation>
    <scope>NUCLEOTIDE SEQUENCE [LARGE SCALE GENOMIC DNA]</scope>
</reference>
<evidence type="ECO:0000313" key="2">
    <source>
        <dbReference type="Proteomes" id="UP000203357"/>
    </source>
</evidence>
<evidence type="ECO:0000313" key="1">
    <source>
        <dbReference type="EMBL" id="AOE44528.1"/>
    </source>
</evidence>
<dbReference type="OrthoDB" id="21153at10239"/>
<dbReference type="RefSeq" id="YP_009290980.1">
    <property type="nucleotide sequence ID" value="NC_031109.1"/>
</dbReference>
<name>A0A1B3B0R3_9CAUD</name>
<proteinExistence type="predicted"/>
<dbReference type="Proteomes" id="UP000203357">
    <property type="component" value="Segment"/>
</dbReference>
<accession>A0A1B3B0R3</accession>
<gene>
    <name evidence="1" type="primary">15</name>
    <name evidence="1" type="ORF">SEA_JUMBO_15</name>
</gene>
<protein>
    <submittedName>
        <fullName evidence="1">Uncharacterized protein</fullName>
    </submittedName>
</protein>
<dbReference type="GeneID" id="29067910"/>
<keyword evidence="2" id="KW-1185">Reference proteome</keyword>
<sequence length="167" mass="18129">MALAAGIEFRSQPVDRVISELSTRLSTPMLTTYLGTVHGYFLNKSVKMFQDEKDPYGNRWAPLADSTVAMRIYFGYGGAHPINERTGGLRESITGAPPDIIGHSDGVISMAFPRRATPSSDLMKKYAQASGLGKGPARRVIGMNEKDVAWILSTLNMSLFMGLGKGT</sequence>
<dbReference type="EMBL" id="KX557281">
    <property type="protein sequence ID" value="AOE44528.1"/>
    <property type="molecule type" value="Genomic_DNA"/>
</dbReference>